<dbReference type="PANTHER" id="PTHR37305">
    <property type="entry name" value="INTEGRAL MEMBRANE PROTEIN-RELATED"/>
    <property type="match status" value="1"/>
</dbReference>
<organism evidence="2 3">
    <name type="scientific">Clostridium fallax</name>
    <dbReference type="NCBI Taxonomy" id="1533"/>
    <lineage>
        <taxon>Bacteria</taxon>
        <taxon>Bacillati</taxon>
        <taxon>Bacillota</taxon>
        <taxon>Clostridia</taxon>
        <taxon>Eubacteriales</taxon>
        <taxon>Clostridiaceae</taxon>
        <taxon>Clostridium</taxon>
    </lineage>
</organism>
<feature type="transmembrane region" description="Helical" evidence="1">
    <location>
        <begin position="244"/>
        <end position="267"/>
    </location>
</feature>
<name>A0A1M4SLB8_9CLOT</name>
<feature type="transmembrane region" description="Helical" evidence="1">
    <location>
        <begin position="20"/>
        <end position="39"/>
    </location>
</feature>
<reference evidence="2 3" key="1">
    <citation type="submission" date="2016-11" db="EMBL/GenBank/DDBJ databases">
        <authorList>
            <person name="Jaros S."/>
            <person name="Januszkiewicz K."/>
            <person name="Wedrychowicz H."/>
        </authorList>
    </citation>
    <scope>NUCLEOTIDE SEQUENCE [LARGE SCALE GENOMIC DNA]</scope>
    <source>
        <strain evidence="2 3">DSM 2631</strain>
    </source>
</reference>
<proteinExistence type="predicted"/>
<dbReference type="PANTHER" id="PTHR37305:SF1">
    <property type="entry name" value="MEMBRANE PROTEIN"/>
    <property type="match status" value="1"/>
</dbReference>
<dbReference type="STRING" id="1533.SAMN05443638_10177"/>
<gene>
    <name evidence="2" type="ORF">SAMN05443638_10177</name>
</gene>
<sequence length="274" mass="32002">MKNLFLCEWQRFWKRKTTVLCFLLSIVVIVVSVIDSIKFNKSLNIADPQYISLYKFPLEVLQKKFILVFNIILIFLIILSVTEEFRNRTIRMVLIRPIKMANIFLSKFLVIAAFMFLFLMICFIGSYLAGYFIFPKINKISLLYYVNTLNGIEMLLYSLKYYLILFLTLIAFSQVIFFIAIISKSTVIATGISIGFLLFSLMYPTVIGVFFREDTLKTLKIKLLSLTEVQINGIQAMIPSGNNLFWYISLIILGYIFIFFSINYFIYKKSDKLV</sequence>
<protein>
    <submittedName>
        <fullName evidence="2">ABC-2 family transporter protein</fullName>
    </submittedName>
</protein>
<feature type="transmembrane region" description="Helical" evidence="1">
    <location>
        <begin position="65"/>
        <end position="82"/>
    </location>
</feature>
<keyword evidence="3" id="KW-1185">Reference proteome</keyword>
<keyword evidence="1" id="KW-1133">Transmembrane helix</keyword>
<keyword evidence="1" id="KW-0812">Transmembrane</keyword>
<evidence type="ECO:0000313" key="3">
    <source>
        <dbReference type="Proteomes" id="UP000184035"/>
    </source>
</evidence>
<accession>A0A1M4SLB8</accession>
<feature type="transmembrane region" description="Helical" evidence="1">
    <location>
        <begin position="161"/>
        <end position="181"/>
    </location>
</feature>
<feature type="transmembrane region" description="Helical" evidence="1">
    <location>
        <begin position="103"/>
        <end position="134"/>
    </location>
</feature>
<dbReference type="EMBL" id="FQVM01000001">
    <property type="protein sequence ID" value="SHE33010.1"/>
    <property type="molecule type" value="Genomic_DNA"/>
</dbReference>
<evidence type="ECO:0000256" key="1">
    <source>
        <dbReference type="SAM" id="Phobius"/>
    </source>
</evidence>
<keyword evidence="1" id="KW-0472">Membrane</keyword>
<dbReference type="RefSeq" id="WP_072892243.1">
    <property type="nucleotide sequence ID" value="NZ_FQVM01000001.1"/>
</dbReference>
<feature type="transmembrane region" description="Helical" evidence="1">
    <location>
        <begin position="188"/>
        <end position="211"/>
    </location>
</feature>
<dbReference type="Pfam" id="PF12730">
    <property type="entry name" value="ABC2_membrane_4"/>
    <property type="match status" value="1"/>
</dbReference>
<dbReference type="OrthoDB" id="2677990at2"/>
<dbReference type="AlphaFoldDB" id="A0A1M4SLB8"/>
<dbReference type="Proteomes" id="UP000184035">
    <property type="component" value="Unassembled WGS sequence"/>
</dbReference>
<evidence type="ECO:0000313" key="2">
    <source>
        <dbReference type="EMBL" id="SHE33010.1"/>
    </source>
</evidence>